<feature type="transmembrane region" description="Helical" evidence="1">
    <location>
        <begin position="107"/>
        <end position="126"/>
    </location>
</feature>
<evidence type="ECO:0000313" key="2">
    <source>
        <dbReference type="EMBL" id="REC51782.1"/>
    </source>
</evidence>
<dbReference type="RefSeq" id="WP_115951321.1">
    <property type="nucleotide sequence ID" value="NZ_QNVS01000069.1"/>
</dbReference>
<dbReference type="AlphaFoldDB" id="A0A3D9BEC5"/>
<comment type="caution">
    <text evidence="2">The sequence shown here is derived from an EMBL/GenBank/DDBJ whole genome shotgun (WGS) entry which is preliminary data.</text>
</comment>
<feature type="transmembrane region" description="Helical" evidence="1">
    <location>
        <begin position="42"/>
        <end position="61"/>
    </location>
</feature>
<feature type="transmembrane region" description="Helical" evidence="1">
    <location>
        <begin position="73"/>
        <end position="95"/>
    </location>
</feature>
<proteinExistence type="predicted"/>
<reference evidence="2 3" key="1">
    <citation type="journal article" date="2006" name="Int. J. Syst. Evol. Microbiol.">
        <title>Chryseobacterium piscium sp. nov., isolated from fish of the South Atlantic Ocean off South Africa.</title>
        <authorList>
            <person name="de Beer H."/>
            <person name="Hugo C.J."/>
            <person name="Jooste P.J."/>
            <person name="Vancanneyt M."/>
            <person name="Coenye T."/>
            <person name="Vandamme P."/>
        </authorList>
    </citation>
    <scope>NUCLEOTIDE SEQUENCE [LARGE SCALE GENOMIC DNA]</scope>
    <source>
        <strain evidence="2 3">CCUG 51923</strain>
    </source>
</reference>
<sequence>MPFNFLDGLDALVDLLTLDFSKNSSSKSAVTKKSSKKSKYSTELWGGSFLAMASILYFIVFKNSLPEENYVQTVLICILIGFLISFVLFFSLYQLGLFYFKSLFKFIFFNGSVILLVISFVLFMYYKSGVFF</sequence>
<keyword evidence="1" id="KW-0812">Transmembrane</keyword>
<keyword evidence="1" id="KW-0472">Membrane</keyword>
<gene>
    <name evidence="2" type="ORF">DRF62_16735</name>
</gene>
<keyword evidence="1" id="KW-1133">Transmembrane helix</keyword>
<evidence type="ECO:0000313" key="3">
    <source>
        <dbReference type="Proteomes" id="UP000256512"/>
    </source>
</evidence>
<accession>A0A3D9BEC5</accession>
<organism evidence="2 3">
    <name type="scientific">Chryseobacterium piscium</name>
    <dbReference type="NCBI Taxonomy" id="333702"/>
    <lineage>
        <taxon>Bacteria</taxon>
        <taxon>Pseudomonadati</taxon>
        <taxon>Bacteroidota</taxon>
        <taxon>Flavobacteriia</taxon>
        <taxon>Flavobacteriales</taxon>
        <taxon>Weeksellaceae</taxon>
        <taxon>Chryseobacterium group</taxon>
        <taxon>Chryseobacterium</taxon>
    </lineage>
</organism>
<dbReference type="EMBL" id="QNVS01000069">
    <property type="protein sequence ID" value="REC51782.1"/>
    <property type="molecule type" value="Genomic_DNA"/>
</dbReference>
<dbReference type="Proteomes" id="UP000256512">
    <property type="component" value="Unassembled WGS sequence"/>
</dbReference>
<name>A0A3D9BEC5_9FLAO</name>
<keyword evidence="3" id="KW-1185">Reference proteome</keyword>
<protein>
    <submittedName>
        <fullName evidence="2">Branched-chain amino acid ABC transporter substrate-binding protein</fullName>
    </submittedName>
</protein>
<evidence type="ECO:0000256" key="1">
    <source>
        <dbReference type="SAM" id="Phobius"/>
    </source>
</evidence>